<evidence type="ECO:0000313" key="3">
    <source>
        <dbReference type="Proteomes" id="UP000799770"/>
    </source>
</evidence>
<dbReference type="AlphaFoldDB" id="A0A6A5ZUN3"/>
<accession>A0A6A5ZUN3</accession>
<feature type="signal peptide" evidence="1">
    <location>
        <begin position="1"/>
        <end position="19"/>
    </location>
</feature>
<proteinExistence type="predicted"/>
<dbReference type="EMBL" id="ML977310">
    <property type="protein sequence ID" value="KAF2123209.1"/>
    <property type="molecule type" value="Genomic_DNA"/>
</dbReference>
<organism evidence="2 3">
    <name type="scientific">Lophiotrema nucula</name>
    <dbReference type="NCBI Taxonomy" id="690887"/>
    <lineage>
        <taxon>Eukaryota</taxon>
        <taxon>Fungi</taxon>
        <taxon>Dikarya</taxon>
        <taxon>Ascomycota</taxon>
        <taxon>Pezizomycotina</taxon>
        <taxon>Dothideomycetes</taxon>
        <taxon>Pleosporomycetidae</taxon>
        <taxon>Pleosporales</taxon>
        <taxon>Lophiotremataceae</taxon>
        <taxon>Lophiotrema</taxon>
    </lineage>
</organism>
<feature type="chain" id="PRO_5025679085" evidence="1">
    <location>
        <begin position="20"/>
        <end position="74"/>
    </location>
</feature>
<keyword evidence="1" id="KW-0732">Signal</keyword>
<gene>
    <name evidence="2" type="ORF">BDV96DRAFT_639749</name>
</gene>
<reference evidence="2" key="1">
    <citation type="journal article" date="2020" name="Stud. Mycol.">
        <title>101 Dothideomycetes genomes: a test case for predicting lifestyles and emergence of pathogens.</title>
        <authorList>
            <person name="Haridas S."/>
            <person name="Albert R."/>
            <person name="Binder M."/>
            <person name="Bloem J."/>
            <person name="Labutti K."/>
            <person name="Salamov A."/>
            <person name="Andreopoulos B."/>
            <person name="Baker S."/>
            <person name="Barry K."/>
            <person name="Bills G."/>
            <person name="Bluhm B."/>
            <person name="Cannon C."/>
            <person name="Castanera R."/>
            <person name="Culley D."/>
            <person name="Daum C."/>
            <person name="Ezra D."/>
            <person name="Gonzalez J."/>
            <person name="Henrissat B."/>
            <person name="Kuo A."/>
            <person name="Liang C."/>
            <person name="Lipzen A."/>
            <person name="Lutzoni F."/>
            <person name="Magnuson J."/>
            <person name="Mondo S."/>
            <person name="Nolan M."/>
            <person name="Ohm R."/>
            <person name="Pangilinan J."/>
            <person name="Park H.-J."/>
            <person name="Ramirez L."/>
            <person name="Alfaro M."/>
            <person name="Sun H."/>
            <person name="Tritt A."/>
            <person name="Yoshinaga Y."/>
            <person name="Zwiers L.-H."/>
            <person name="Turgeon B."/>
            <person name="Goodwin S."/>
            <person name="Spatafora J."/>
            <person name="Crous P."/>
            <person name="Grigoriev I."/>
        </authorList>
    </citation>
    <scope>NUCLEOTIDE SEQUENCE</scope>
    <source>
        <strain evidence="2">CBS 627.86</strain>
    </source>
</reference>
<sequence length="74" mass="7995">MLFKSVLLAALFGTGFVLAIPVQSDRTEAEARDVTVHHHQLDAPDERVVWRYGAANKAPVEPAPTSEALPMPSA</sequence>
<protein>
    <submittedName>
        <fullName evidence="2">Uncharacterized protein</fullName>
    </submittedName>
</protein>
<name>A0A6A5ZUN3_9PLEO</name>
<dbReference type="Proteomes" id="UP000799770">
    <property type="component" value="Unassembled WGS sequence"/>
</dbReference>
<evidence type="ECO:0000313" key="2">
    <source>
        <dbReference type="EMBL" id="KAF2123209.1"/>
    </source>
</evidence>
<evidence type="ECO:0000256" key="1">
    <source>
        <dbReference type="SAM" id="SignalP"/>
    </source>
</evidence>
<keyword evidence="3" id="KW-1185">Reference proteome</keyword>